<keyword evidence="1" id="KW-1277">Toxin-antitoxin system</keyword>
<evidence type="ECO:0000256" key="3">
    <source>
        <dbReference type="ARBA" id="ARBA00022801"/>
    </source>
</evidence>
<evidence type="ECO:0000313" key="5">
    <source>
        <dbReference type="Proteomes" id="UP000287853"/>
    </source>
</evidence>
<evidence type="ECO:0000256" key="1">
    <source>
        <dbReference type="ARBA" id="ARBA00022649"/>
    </source>
</evidence>
<gene>
    <name evidence="4" type="ORF">H206_03621</name>
</gene>
<dbReference type="InterPro" id="IPR008201">
    <property type="entry name" value="HepT-like"/>
</dbReference>
<dbReference type="Pfam" id="PF01934">
    <property type="entry name" value="HepT-like"/>
    <property type="match status" value="1"/>
</dbReference>
<dbReference type="Proteomes" id="UP000287853">
    <property type="component" value="Unassembled WGS sequence"/>
</dbReference>
<keyword evidence="2" id="KW-0540">Nuclease</keyword>
<proteinExistence type="predicted"/>
<accession>A0A3S3RT28</accession>
<protein>
    <recommendedName>
        <fullName evidence="6">DUF86 domain-containing protein</fullName>
    </recommendedName>
</protein>
<comment type="caution">
    <text evidence="4">The sequence shown here is derived from an EMBL/GenBank/DDBJ whole genome shotgun (WGS) entry which is preliminary data.</text>
</comment>
<keyword evidence="5" id="KW-1185">Reference proteome</keyword>
<sequence length="40" mass="4624">MSNMLIHEYFGVDLDIVWEIIQTDLPGFKNEAKTLLDSLN</sequence>
<dbReference type="GO" id="GO:0004540">
    <property type="term" value="F:RNA nuclease activity"/>
    <property type="evidence" value="ECO:0007669"/>
    <property type="project" value="InterPro"/>
</dbReference>
<organism evidence="4 5">
    <name type="scientific">Candidatus Electrothrix aarhusensis</name>
    <dbReference type="NCBI Taxonomy" id="1859131"/>
    <lineage>
        <taxon>Bacteria</taxon>
        <taxon>Pseudomonadati</taxon>
        <taxon>Thermodesulfobacteriota</taxon>
        <taxon>Desulfobulbia</taxon>
        <taxon>Desulfobulbales</taxon>
        <taxon>Desulfobulbaceae</taxon>
        <taxon>Candidatus Electrothrix</taxon>
    </lineage>
</organism>
<dbReference type="GO" id="GO:0016787">
    <property type="term" value="F:hydrolase activity"/>
    <property type="evidence" value="ECO:0007669"/>
    <property type="project" value="UniProtKB-KW"/>
</dbReference>
<evidence type="ECO:0000256" key="2">
    <source>
        <dbReference type="ARBA" id="ARBA00022722"/>
    </source>
</evidence>
<name>A0A3S3RT28_9BACT</name>
<evidence type="ECO:0000313" key="4">
    <source>
        <dbReference type="EMBL" id="RWX47337.1"/>
    </source>
</evidence>
<evidence type="ECO:0008006" key="6">
    <source>
        <dbReference type="Google" id="ProtNLM"/>
    </source>
</evidence>
<dbReference type="GO" id="GO:0110001">
    <property type="term" value="C:toxin-antitoxin complex"/>
    <property type="evidence" value="ECO:0007669"/>
    <property type="project" value="InterPro"/>
</dbReference>
<reference evidence="4 5" key="1">
    <citation type="submission" date="2017-01" db="EMBL/GenBank/DDBJ databases">
        <title>The cable genome- insights into the physiology and evolution of filamentous bacteria capable of sulfide oxidation via long distance electron transfer.</title>
        <authorList>
            <person name="Schreiber L."/>
            <person name="Bjerg J.T."/>
            <person name="Boggild A."/>
            <person name="Van De Vossenberg J."/>
            <person name="Meysman F."/>
            <person name="Nielsen L.P."/>
            <person name="Schramm A."/>
            <person name="Kjeldsen K.U."/>
        </authorList>
    </citation>
    <scope>NUCLEOTIDE SEQUENCE [LARGE SCALE GENOMIC DNA]</scope>
    <source>
        <strain evidence="4">MCF</strain>
    </source>
</reference>
<keyword evidence="3" id="KW-0378">Hydrolase</keyword>
<dbReference type="EMBL" id="MTKO01000035">
    <property type="protein sequence ID" value="RWX47337.1"/>
    <property type="molecule type" value="Genomic_DNA"/>
</dbReference>
<dbReference type="AlphaFoldDB" id="A0A3S3RT28"/>